<dbReference type="FunFam" id="3.30.40.10:FF:000041">
    <property type="entry name" value="E3 ubiquitin-protein ligase SINAT3"/>
    <property type="match status" value="1"/>
</dbReference>
<dbReference type="Pfam" id="PF21361">
    <property type="entry name" value="Sina_ZnF"/>
    <property type="match status" value="1"/>
</dbReference>
<feature type="non-terminal residue" evidence="14">
    <location>
        <position position="1"/>
    </location>
</feature>
<feature type="domain" description="SIAH-type" evidence="13">
    <location>
        <begin position="162"/>
        <end position="224"/>
    </location>
</feature>
<protein>
    <recommendedName>
        <fullName evidence="4">RING-type E3 ubiquitin transferase</fullName>
        <ecNumber evidence="4">2.3.2.27</ecNumber>
    </recommendedName>
</protein>
<dbReference type="GO" id="GO:0005737">
    <property type="term" value="C:cytoplasm"/>
    <property type="evidence" value="ECO:0007669"/>
    <property type="project" value="TreeGrafter"/>
</dbReference>
<keyword evidence="11" id="KW-0472">Membrane</keyword>
<evidence type="ECO:0000256" key="6">
    <source>
        <dbReference type="ARBA" id="ARBA00022723"/>
    </source>
</evidence>
<evidence type="ECO:0000256" key="8">
    <source>
        <dbReference type="ARBA" id="ARBA00022786"/>
    </source>
</evidence>
<keyword evidence="8" id="KW-0833">Ubl conjugation pathway</keyword>
<sequence length="329" mass="37449">FFDEGLKMEELALNEIECPVCYENMTSPIILCIRGHNICGSCSNKLYNTCPICKGAFNSRNLALEEVATKIDTLRKNILQNQQSVSPFDILDRYKTKNTIAQEVGRIIANELKCKLCNKYSYQPIYFCTNGHSTCQKCEICTKCCEKKTDGRNYALERISKQLEYPCPYKEFGCSFILTMEQTAHETVCEFKPLRCPIRDYETTHCSWYGPCEEFKNHLAHSHVSCQLYEVPNFVLHLKYNSNAVIFALGNIFVISILIKTSSVFYKMNVVGSKRNVIKYRCVHVVVLDGDVVTTVVMSPSPDWCEFVGGIFLDLINYEVALVVSIAEA</sequence>
<dbReference type="Proteomes" id="UP001233999">
    <property type="component" value="Unassembled WGS sequence"/>
</dbReference>
<dbReference type="GO" id="GO:0061630">
    <property type="term" value="F:ubiquitin protein ligase activity"/>
    <property type="evidence" value="ECO:0007669"/>
    <property type="project" value="UniProtKB-EC"/>
</dbReference>
<keyword evidence="7 10" id="KW-0863">Zinc-finger</keyword>
<dbReference type="SUPFAM" id="SSF49599">
    <property type="entry name" value="TRAF domain-like"/>
    <property type="match status" value="1"/>
</dbReference>
<gene>
    <name evidence="14" type="ORF">L9F63_006731</name>
</gene>
<dbReference type="InterPro" id="IPR013083">
    <property type="entry name" value="Znf_RING/FYVE/PHD"/>
</dbReference>
<evidence type="ECO:0000256" key="2">
    <source>
        <dbReference type="ARBA" id="ARBA00004906"/>
    </source>
</evidence>
<dbReference type="Pfam" id="PF21362">
    <property type="entry name" value="Sina_RING"/>
    <property type="match status" value="1"/>
</dbReference>
<name>A0AAD7Z9P0_DIPPU</name>
<evidence type="ECO:0000256" key="7">
    <source>
        <dbReference type="ARBA" id="ARBA00022771"/>
    </source>
</evidence>
<proteinExistence type="inferred from homology"/>
<comment type="pathway">
    <text evidence="2">Protein modification; protein ubiquitination.</text>
</comment>
<dbReference type="InterPro" id="IPR013010">
    <property type="entry name" value="Znf_SIAH"/>
</dbReference>
<evidence type="ECO:0000256" key="1">
    <source>
        <dbReference type="ARBA" id="ARBA00000900"/>
    </source>
</evidence>
<dbReference type="EMBL" id="JASPKZ010009795">
    <property type="protein sequence ID" value="KAJ9576375.1"/>
    <property type="molecule type" value="Genomic_DNA"/>
</dbReference>
<keyword evidence="9" id="KW-0862">Zinc</keyword>
<feature type="domain" description="RING-type" evidence="12">
    <location>
        <begin position="18"/>
        <end position="54"/>
    </location>
</feature>
<comment type="catalytic activity">
    <reaction evidence="1">
        <text>S-ubiquitinyl-[E2 ubiquitin-conjugating enzyme]-L-cysteine + [acceptor protein]-L-lysine = [E2 ubiquitin-conjugating enzyme]-L-cysteine + N(6)-ubiquitinyl-[acceptor protein]-L-lysine.</text>
        <dbReference type="EC" id="2.3.2.27"/>
    </reaction>
</comment>
<keyword evidence="6" id="KW-0479">Metal-binding</keyword>
<feature type="transmembrane region" description="Helical" evidence="11">
    <location>
        <begin position="244"/>
        <end position="266"/>
    </location>
</feature>
<dbReference type="GO" id="GO:0031624">
    <property type="term" value="F:ubiquitin conjugating enzyme binding"/>
    <property type="evidence" value="ECO:0007669"/>
    <property type="project" value="TreeGrafter"/>
</dbReference>
<evidence type="ECO:0000259" key="13">
    <source>
        <dbReference type="PROSITE" id="PS51081"/>
    </source>
</evidence>
<dbReference type="Gene3D" id="3.30.40.10">
    <property type="entry name" value="Zinc/RING finger domain, C3HC4 (zinc finger)"/>
    <property type="match status" value="2"/>
</dbReference>
<evidence type="ECO:0000256" key="3">
    <source>
        <dbReference type="ARBA" id="ARBA00009119"/>
    </source>
</evidence>
<evidence type="ECO:0000259" key="12">
    <source>
        <dbReference type="PROSITE" id="PS50089"/>
    </source>
</evidence>
<dbReference type="PANTHER" id="PTHR45877:SF2">
    <property type="entry name" value="E3 UBIQUITIN-PROTEIN LIGASE SINA-RELATED"/>
    <property type="match status" value="1"/>
</dbReference>
<dbReference type="GO" id="GO:0043161">
    <property type="term" value="P:proteasome-mediated ubiquitin-dependent protein catabolic process"/>
    <property type="evidence" value="ECO:0007669"/>
    <property type="project" value="TreeGrafter"/>
</dbReference>
<dbReference type="InterPro" id="IPR001841">
    <property type="entry name" value="Znf_RING"/>
</dbReference>
<dbReference type="PROSITE" id="PS50089">
    <property type="entry name" value="ZF_RING_2"/>
    <property type="match status" value="1"/>
</dbReference>
<keyword evidence="11" id="KW-0812">Transmembrane</keyword>
<reference evidence="14" key="2">
    <citation type="submission" date="2023-05" db="EMBL/GenBank/DDBJ databases">
        <authorList>
            <person name="Fouks B."/>
        </authorList>
    </citation>
    <scope>NUCLEOTIDE SEQUENCE</scope>
    <source>
        <strain evidence="14">Stay&amp;Tobe</strain>
        <tissue evidence="14">Testes</tissue>
    </source>
</reference>
<comment type="similarity">
    <text evidence="3">Belongs to the SINA (Seven in absentia) family.</text>
</comment>
<evidence type="ECO:0000256" key="4">
    <source>
        <dbReference type="ARBA" id="ARBA00012483"/>
    </source>
</evidence>
<organism evidence="14 15">
    <name type="scientific">Diploptera punctata</name>
    <name type="common">Pacific beetle cockroach</name>
    <dbReference type="NCBI Taxonomy" id="6984"/>
    <lineage>
        <taxon>Eukaryota</taxon>
        <taxon>Metazoa</taxon>
        <taxon>Ecdysozoa</taxon>
        <taxon>Arthropoda</taxon>
        <taxon>Hexapoda</taxon>
        <taxon>Insecta</taxon>
        <taxon>Pterygota</taxon>
        <taxon>Neoptera</taxon>
        <taxon>Polyneoptera</taxon>
        <taxon>Dictyoptera</taxon>
        <taxon>Blattodea</taxon>
        <taxon>Blaberoidea</taxon>
        <taxon>Blaberidae</taxon>
        <taxon>Diplopterinae</taxon>
        <taxon>Diploptera</taxon>
    </lineage>
</organism>
<dbReference type="AlphaFoldDB" id="A0AAD7Z9P0"/>
<dbReference type="EC" id="2.3.2.27" evidence="4"/>
<keyword evidence="15" id="KW-1185">Reference proteome</keyword>
<evidence type="ECO:0000313" key="14">
    <source>
        <dbReference type="EMBL" id="KAJ9576375.1"/>
    </source>
</evidence>
<keyword evidence="5" id="KW-0808">Transferase</keyword>
<dbReference type="InterPro" id="IPR004162">
    <property type="entry name" value="SINA-like_animal"/>
</dbReference>
<dbReference type="InterPro" id="IPR049548">
    <property type="entry name" value="Sina-like_RING"/>
</dbReference>
<dbReference type="PROSITE" id="PS51081">
    <property type="entry name" value="ZF_SIAH"/>
    <property type="match status" value="1"/>
</dbReference>
<dbReference type="PANTHER" id="PTHR45877">
    <property type="entry name" value="E3 UBIQUITIN-PROTEIN LIGASE SIAH2"/>
    <property type="match status" value="1"/>
</dbReference>
<evidence type="ECO:0000313" key="15">
    <source>
        <dbReference type="Proteomes" id="UP001233999"/>
    </source>
</evidence>
<evidence type="ECO:0000256" key="10">
    <source>
        <dbReference type="PROSITE-ProRule" id="PRU00455"/>
    </source>
</evidence>
<evidence type="ECO:0000256" key="5">
    <source>
        <dbReference type="ARBA" id="ARBA00022679"/>
    </source>
</evidence>
<keyword evidence="11" id="KW-1133">Transmembrane helix</keyword>
<dbReference type="GO" id="GO:0008270">
    <property type="term" value="F:zinc ion binding"/>
    <property type="evidence" value="ECO:0007669"/>
    <property type="project" value="UniProtKB-KW"/>
</dbReference>
<comment type="caution">
    <text evidence="14">The sequence shown here is derived from an EMBL/GenBank/DDBJ whole genome shotgun (WGS) entry which is preliminary data.</text>
</comment>
<reference evidence="14" key="1">
    <citation type="journal article" date="2023" name="IScience">
        <title>Live-bearing cockroach genome reveals convergent evolutionary mechanisms linked to viviparity in insects and beyond.</title>
        <authorList>
            <person name="Fouks B."/>
            <person name="Harrison M.C."/>
            <person name="Mikhailova A.A."/>
            <person name="Marchal E."/>
            <person name="English S."/>
            <person name="Carruthers M."/>
            <person name="Jennings E.C."/>
            <person name="Chiamaka E.L."/>
            <person name="Frigard R.A."/>
            <person name="Pippel M."/>
            <person name="Attardo G.M."/>
            <person name="Benoit J.B."/>
            <person name="Bornberg-Bauer E."/>
            <person name="Tobe S.S."/>
        </authorList>
    </citation>
    <scope>NUCLEOTIDE SEQUENCE</scope>
    <source>
        <strain evidence="14">Stay&amp;Tobe</strain>
    </source>
</reference>
<dbReference type="SUPFAM" id="SSF57850">
    <property type="entry name" value="RING/U-box"/>
    <property type="match status" value="1"/>
</dbReference>
<accession>A0AAD7Z9P0</accession>
<evidence type="ECO:0000256" key="11">
    <source>
        <dbReference type="SAM" id="Phobius"/>
    </source>
</evidence>
<evidence type="ECO:0000256" key="9">
    <source>
        <dbReference type="ARBA" id="ARBA00022833"/>
    </source>
</evidence>